<dbReference type="RefSeq" id="WP_083126902.1">
    <property type="nucleotide sequence ID" value="NZ_MVIM01000009.1"/>
</dbReference>
<dbReference type="EMBL" id="MVIM01000009">
    <property type="protein sequence ID" value="ORB63901.1"/>
    <property type="molecule type" value="Genomic_DNA"/>
</dbReference>
<protein>
    <submittedName>
        <fullName evidence="1">Uncharacterized protein</fullName>
    </submittedName>
</protein>
<gene>
    <name evidence="1" type="ORF">BST47_17870</name>
</gene>
<evidence type="ECO:0000313" key="2">
    <source>
        <dbReference type="Proteomes" id="UP000192411"/>
    </source>
</evidence>
<organism evidence="1 2">
    <name type="scientific">Mycolicibacterium tusciae</name>
    <dbReference type="NCBI Taxonomy" id="75922"/>
    <lineage>
        <taxon>Bacteria</taxon>
        <taxon>Bacillati</taxon>
        <taxon>Actinomycetota</taxon>
        <taxon>Actinomycetes</taxon>
        <taxon>Mycobacteriales</taxon>
        <taxon>Mycobacteriaceae</taxon>
        <taxon>Mycolicibacterium</taxon>
    </lineage>
</organism>
<sequence>MVQAVESQQATSHSIDLLDDVRDAAKVGQHAAAEALRAFRQTVDEAVPQAVEPLRTKIVDAAVELADKLVAAQFQLNRDLIHSAERALTKSDGDKK</sequence>
<keyword evidence="2" id="KW-1185">Reference proteome</keyword>
<evidence type="ECO:0000313" key="1">
    <source>
        <dbReference type="EMBL" id="ORB63901.1"/>
    </source>
</evidence>
<comment type="caution">
    <text evidence="1">The sequence shown here is derived from an EMBL/GenBank/DDBJ whole genome shotgun (WGS) entry which is preliminary data.</text>
</comment>
<dbReference type="Proteomes" id="UP000192411">
    <property type="component" value="Unassembled WGS sequence"/>
</dbReference>
<dbReference type="AlphaFoldDB" id="A0A1X0JM39"/>
<name>A0A1X0JM39_9MYCO</name>
<reference evidence="1 2" key="1">
    <citation type="submission" date="2017-02" db="EMBL/GenBank/DDBJ databases">
        <title>The new phylogeny of genus Mycobacterium.</title>
        <authorList>
            <person name="Tortoli E."/>
            <person name="Trovato A."/>
            <person name="Cirillo D.M."/>
        </authorList>
    </citation>
    <scope>NUCLEOTIDE SEQUENCE [LARGE SCALE GENOMIC DNA]</scope>
    <source>
        <strain evidence="1 2">DSM 44338</strain>
    </source>
</reference>
<proteinExistence type="predicted"/>
<dbReference type="OrthoDB" id="4733346at2"/>
<accession>A0A1X0JM39</accession>
<dbReference type="STRING" id="75922.BST47_17870"/>